<evidence type="ECO:0000256" key="3">
    <source>
        <dbReference type="ARBA" id="ARBA00022571"/>
    </source>
</evidence>
<dbReference type="Pfam" id="PF14698">
    <property type="entry name" value="ASL_C2"/>
    <property type="match status" value="1"/>
</dbReference>
<dbReference type="Proteomes" id="UP000178724">
    <property type="component" value="Unassembled WGS sequence"/>
</dbReference>
<protein>
    <recommendedName>
        <fullName evidence="2 6">Argininosuccinate lyase</fullName>
        <shortName evidence="6">ASAL</shortName>
        <ecNumber evidence="2 6">4.3.2.1</ecNumber>
    </recommendedName>
    <alternativeName>
        <fullName evidence="6">Arginosuccinase</fullName>
    </alternativeName>
</protein>
<dbReference type="InterPro" id="IPR029419">
    <property type="entry name" value="Arg_succ_lyase_C"/>
</dbReference>
<keyword evidence="5 6" id="KW-0456">Lyase</keyword>
<dbReference type="HAMAP" id="MF_00006">
    <property type="entry name" value="Arg_succ_lyase"/>
    <property type="match status" value="1"/>
</dbReference>
<dbReference type="EC" id="4.3.2.1" evidence="2 6"/>
<evidence type="ECO:0000259" key="7">
    <source>
        <dbReference type="Pfam" id="PF00206"/>
    </source>
</evidence>
<comment type="similarity">
    <text evidence="6">Belongs to the lyase 1 family. Argininosuccinate lyase subfamily.</text>
</comment>
<dbReference type="SUPFAM" id="SSF48557">
    <property type="entry name" value="L-aspartase-like"/>
    <property type="match status" value="1"/>
</dbReference>
<dbReference type="InterPro" id="IPR024083">
    <property type="entry name" value="Fumarase/histidase_N"/>
</dbReference>
<dbReference type="PRINTS" id="PR00149">
    <property type="entry name" value="FUMRATELYASE"/>
</dbReference>
<gene>
    <name evidence="6" type="primary">argH</name>
    <name evidence="9" type="ORF">A2625_05995</name>
</gene>
<dbReference type="NCBIfam" id="TIGR00838">
    <property type="entry name" value="argH"/>
    <property type="match status" value="1"/>
</dbReference>
<dbReference type="InterPro" id="IPR022761">
    <property type="entry name" value="Fumarate_lyase_N"/>
</dbReference>
<dbReference type="Gene3D" id="1.10.275.10">
    <property type="entry name" value="Fumarase/aspartase (N-terminal domain)"/>
    <property type="match status" value="1"/>
</dbReference>
<dbReference type="GO" id="GO:0042450">
    <property type="term" value="P:L-arginine biosynthetic process via ornithine"/>
    <property type="evidence" value="ECO:0007669"/>
    <property type="project" value="UniProtKB-UniRule"/>
</dbReference>
<dbReference type="Gene3D" id="1.10.40.30">
    <property type="entry name" value="Fumarase/aspartase (C-terminal domain)"/>
    <property type="match status" value="1"/>
</dbReference>
<evidence type="ECO:0000256" key="2">
    <source>
        <dbReference type="ARBA" id="ARBA00012338"/>
    </source>
</evidence>
<evidence type="ECO:0000256" key="1">
    <source>
        <dbReference type="ARBA" id="ARBA00004941"/>
    </source>
</evidence>
<accession>A0A1F4Q162</accession>
<organism evidence="9 10">
    <name type="scientific">candidate division WOR-1 bacterium RIFCSPHIGHO2_01_FULL_53_15</name>
    <dbReference type="NCBI Taxonomy" id="1802564"/>
    <lineage>
        <taxon>Bacteria</taxon>
        <taxon>Bacillati</taxon>
        <taxon>Saganbacteria</taxon>
    </lineage>
</organism>
<evidence type="ECO:0000256" key="6">
    <source>
        <dbReference type="HAMAP-Rule" id="MF_00006"/>
    </source>
</evidence>
<comment type="caution">
    <text evidence="9">The sequence shown here is derived from an EMBL/GenBank/DDBJ whole genome shotgun (WGS) entry which is preliminary data.</text>
</comment>
<dbReference type="GO" id="GO:0005829">
    <property type="term" value="C:cytosol"/>
    <property type="evidence" value="ECO:0007669"/>
    <property type="project" value="TreeGrafter"/>
</dbReference>
<comment type="subcellular location">
    <subcellularLocation>
        <location evidence="6">Cytoplasm</location>
    </subcellularLocation>
</comment>
<dbReference type="InterPro" id="IPR009049">
    <property type="entry name" value="Argininosuccinate_lyase"/>
</dbReference>
<evidence type="ECO:0000313" key="10">
    <source>
        <dbReference type="Proteomes" id="UP000178724"/>
    </source>
</evidence>
<reference evidence="9 10" key="1">
    <citation type="journal article" date="2016" name="Nat. Commun.">
        <title>Thousands of microbial genomes shed light on interconnected biogeochemical processes in an aquifer system.</title>
        <authorList>
            <person name="Anantharaman K."/>
            <person name="Brown C.T."/>
            <person name="Hug L.A."/>
            <person name="Sharon I."/>
            <person name="Castelle C.J."/>
            <person name="Probst A.J."/>
            <person name="Thomas B.C."/>
            <person name="Singh A."/>
            <person name="Wilkins M.J."/>
            <person name="Karaoz U."/>
            <person name="Brodie E.L."/>
            <person name="Williams K.H."/>
            <person name="Hubbard S.S."/>
            <person name="Banfield J.F."/>
        </authorList>
    </citation>
    <scope>NUCLEOTIDE SEQUENCE [LARGE SCALE GENOMIC DNA]</scope>
</reference>
<dbReference type="Pfam" id="PF00206">
    <property type="entry name" value="Lyase_1"/>
    <property type="match status" value="1"/>
</dbReference>
<feature type="domain" description="Fumarate lyase N-terminal" evidence="7">
    <location>
        <begin position="11"/>
        <end position="305"/>
    </location>
</feature>
<dbReference type="EMBL" id="METM01000021">
    <property type="protein sequence ID" value="OGB89664.1"/>
    <property type="molecule type" value="Genomic_DNA"/>
</dbReference>
<keyword evidence="6" id="KW-0963">Cytoplasm</keyword>
<dbReference type="PANTHER" id="PTHR43814">
    <property type="entry name" value="ARGININOSUCCINATE LYASE"/>
    <property type="match status" value="1"/>
</dbReference>
<dbReference type="Gene3D" id="1.20.200.10">
    <property type="entry name" value="Fumarase/aspartase (Central domain)"/>
    <property type="match status" value="1"/>
</dbReference>
<proteinExistence type="inferred from homology"/>
<dbReference type="FunFam" id="1.10.40.30:FF:000001">
    <property type="entry name" value="Argininosuccinate lyase"/>
    <property type="match status" value="1"/>
</dbReference>
<feature type="domain" description="Argininosuccinate lyase C-terminal" evidence="8">
    <location>
        <begin position="368"/>
        <end position="436"/>
    </location>
</feature>
<evidence type="ECO:0000256" key="4">
    <source>
        <dbReference type="ARBA" id="ARBA00022605"/>
    </source>
</evidence>
<dbReference type="GO" id="GO:0004056">
    <property type="term" value="F:argininosuccinate lyase activity"/>
    <property type="evidence" value="ECO:0007669"/>
    <property type="project" value="UniProtKB-UniRule"/>
</dbReference>
<dbReference type="AlphaFoldDB" id="A0A1F4Q162"/>
<sequence>MAEKNKKAWGGRFREPLAKTAEAFSSSVAYDSRLFKQDIVGSIAYARALVKAKVLSAAEAKKIIRALEEIMRGMQAGRIALKAEFEDVHMNIESLLIAKIGETGKKLHAGRSRNDQVVTDVRMYAKYEVTEIVRLIKKLQTVFIDLAEKHIKVIMPGYTHLQRAQPVLLSHHLMAYYEMFARDKEKFLAAGCEADVMTLGSGALAGAGFDIDREALAKELGFSKISKNSLDAVSDRDFIVSFAAAASLLMTHISRFSEELIIWSTYEFNFVEISDRYTTGSSIMPQKKNPDIAELCRGKTGRVFGNLTRLLTILKGLPLAYNRDLQEDKEALFDTVDTVKSVLAIYSEMLAATKFNAEVMTAAARKGYLTATDVAYYLVGRGIPFREAHAIVGKIVAYCEESNMQIEYLSLNQLKQFSDVFTYDVTRVLSAESSIANRDIPGGTAASRVKEAIKRARKDLLHDKA</sequence>
<keyword evidence="3 6" id="KW-0055">Arginine biosynthesis</keyword>
<dbReference type="PRINTS" id="PR00145">
    <property type="entry name" value="ARGSUCLYASE"/>
</dbReference>
<dbReference type="PANTHER" id="PTHR43814:SF1">
    <property type="entry name" value="ARGININOSUCCINATE LYASE"/>
    <property type="match status" value="1"/>
</dbReference>
<evidence type="ECO:0000259" key="8">
    <source>
        <dbReference type="Pfam" id="PF14698"/>
    </source>
</evidence>
<dbReference type="PROSITE" id="PS00163">
    <property type="entry name" value="FUMARATE_LYASES"/>
    <property type="match status" value="1"/>
</dbReference>
<dbReference type="InterPro" id="IPR020557">
    <property type="entry name" value="Fumarate_lyase_CS"/>
</dbReference>
<dbReference type="FunFam" id="1.10.275.10:FF:000002">
    <property type="entry name" value="Argininosuccinate lyase"/>
    <property type="match status" value="1"/>
</dbReference>
<evidence type="ECO:0000256" key="5">
    <source>
        <dbReference type="ARBA" id="ARBA00023239"/>
    </source>
</evidence>
<name>A0A1F4Q162_UNCSA</name>
<keyword evidence="4 6" id="KW-0028">Amino-acid biosynthesis</keyword>
<dbReference type="InterPro" id="IPR000362">
    <property type="entry name" value="Fumarate_lyase_fam"/>
</dbReference>
<evidence type="ECO:0000313" key="9">
    <source>
        <dbReference type="EMBL" id="OGB89664.1"/>
    </source>
</evidence>
<dbReference type="UniPathway" id="UPA00068">
    <property type="reaction ID" value="UER00114"/>
</dbReference>
<dbReference type="FunFam" id="1.20.200.10:FF:000002">
    <property type="entry name" value="Argininosuccinate lyase"/>
    <property type="match status" value="1"/>
</dbReference>
<comment type="catalytic activity">
    <reaction evidence="6">
        <text>2-(N(omega)-L-arginino)succinate = fumarate + L-arginine</text>
        <dbReference type="Rhea" id="RHEA:24020"/>
        <dbReference type="ChEBI" id="CHEBI:29806"/>
        <dbReference type="ChEBI" id="CHEBI:32682"/>
        <dbReference type="ChEBI" id="CHEBI:57472"/>
        <dbReference type="EC" id="4.3.2.1"/>
    </reaction>
</comment>
<dbReference type="InterPro" id="IPR008948">
    <property type="entry name" value="L-Aspartase-like"/>
</dbReference>
<comment type="pathway">
    <text evidence="1 6">Amino-acid biosynthesis; L-arginine biosynthesis; L-arginine from L-ornithine and carbamoyl phosphate: step 3/3.</text>
</comment>
<dbReference type="CDD" id="cd01359">
    <property type="entry name" value="Argininosuccinate_lyase"/>
    <property type="match status" value="1"/>
</dbReference>